<evidence type="ECO:0000256" key="1">
    <source>
        <dbReference type="SAM" id="MobiDB-lite"/>
    </source>
</evidence>
<proteinExistence type="predicted"/>
<evidence type="ECO:0008006" key="4">
    <source>
        <dbReference type="Google" id="ProtNLM"/>
    </source>
</evidence>
<organism evidence="2 3">
    <name type="scientific">Rhodococcoides kyotonense</name>
    <dbReference type="NCBI Taxonomy" id="398843"/>
    <lineage>
        <taxon>Bacteria</taxon>
        <taxon>Bacillati</taxon>
        <taxon>Actinomycetota</taxon>
        <taxon>Actinomycetes</taxon>
        <taxon>Mycobacteriales</taxon>
        <taxon>Nocardiaceae</taxon>
        <taxon>Rhodococcoides</taxon>
    </lineage>
</organism>
<dbReference type="SUPFAM" id="SSF50475">
    <property type="entry name" value="FMN-binding split barrel"/>
    <property type="match status" value="1"/>
</dbReference>
<protein>
    <recommendedName>
        <fullName evidence="4">Pyridoxamine 5'-phosphate oxidase putative domain-containing protein</fullName>
    </recommendedName>
</protein>
<keyword evidence="3" id="KW-1185">Reference proteome</keyword>
<dbReference type="EMBL" id="FZOW01000021">
    <property type="protein sequence ID" value="SNT45050.1"/>
    <property type="molecule type" value="Genomic_DNA"/>
</dbReference>
<dbReference type="InterPro" id="IPR012349">
    <property type="entry name" value="Split_barrel_FMN-bd"/>
</dbReference>
<gene>
    <name evidence="2" type="ORF">SAMN05421642_12119</name>
</gene>
<feature type="region of interest" description="Disordered" evidence="1">
    <location>
        <begin position="254"/>
        <end position="273"/>
    </location>
</feature>
<dbReference type="Proteomes" id="UP000198327">
    <property type="component" value="Unassembled WGS sequence"/>
</dbReference>
<reference evidence="3" key="1">
    <citation type="submission" date="2017-06" db="EMBL/GenBank/DDBJ databases">
        <authorList>
            <person name="Varghese N."/>
            <person name="Submissions S."/>
        </authorList>
    </citation>
    <scope>NUCLEOTIDE SEQUENCE [LARGE SCALE GENOMIC DNA]</scope>
    <source>
        <strain evidence="3">JCM 23211</strain>
    </source>
</reference>
<dbReference type="PANTHER" id="PTHR42815:SF2">
    <property type="entry name" value="FAD-BINDING, PUTATIVE (AFU_ORTHOLOGUE AFUA_6G07600)-RELATED"/>
    <property type="match status" value="1"/>
</dbReference>
<dbReference type="Gene3D" id="2.30.110.10">
    <property type="entry name" value="Electron Transport, Fmn-binding Protein, Chain A"/>
    <property type="match status" value="1"/>
</dbReference>
<sequence length="413" mass="45892">MQQRAVEQFTSMLGFDHVRLCNRKQRLAGHQQRLESFRRLDHLVSEAGRRQPDREPVWKTQQVMVAVVIDPARIQQVERQRLSCRRAGRARSCWGGSDLRFLLARKQESDVTVYHRGEILAQERAGVRAQAERVASVIRHEIPPVVVDFLAEQPMLVVSAVDQAGAVWATLLAGLPGFISATTPTTVDVAATPGPDDPLHDVLDSSTRVGLLALEPGARRRVRMSGTSHPMPDGLRIDLDEIYPNCPKYIQKREPTWREGGPGKPQSSSELSVADQEFVRSADTFFVASADRDGNADVSHRGGNPGFLRMISPTHMQWPDYAGNSMFNTLGNFEINPRAGIVLPQWMTGTLLHLTGTASVDWDHEHAAAVPGAERLVDFDVERVIRIPDATALRWSEAELSRFNPAVRERGSA</sequence>
<accession>A0A239MRE3</accession>
<evidence type="ECO:0000313" key="2">
    <source>
        <dbReference type="EMBL" id="SNT45050.1"/>
    </source>
</evidence>
<evidence type="ECO:0000313" key="3">
    <source>
        <dbReference type="Proteomes" id="UP000198327"/>
    </source>
</evidence>
<dbReference type="AlphaFoldDB" id="A0A239MRE3"/>
<name>A0A239MRE3_9NOCA</name>
<dbReference type="PANTHER" id="PTHR42815">
    <property type="entry name" value="FAD-BINDING, PUTATIVE (AFU_ORTHOLOGUE AFUA_6G07600)-RELATED"/>
    <property type="match status" value="1"/>
</dbReference>